<dbReference type="Gene3D" id="3.10.180.10">
    <property type="entry name" value="2,3-Dihydroxybiphenyl 1,2-Dioxygenase, domain 1"/>
    <property type="match status" value="1"/>
</dbReference>
<sequence>MNRLNLVCLGVKDMRQALAFYKKIGFETVETQENPPIVFFNNQGSKLELYPLEELAKDINDKNPPALPSGGFSGITFACNMKTKGEVDNVMELVKSAGGEVVKQPELVFWGGYSGYFRDLDGYYWEVAYADSWEFDEQDMLIVDESK</sequence>
<dbReference type="InterPro" id="IPR029068">
    <property type="entry name" value="Glyas_Bleomycin-R_OHBP_Dase"/>
</dbReference>
<dbReference type="PANTHER" id="PTHR36503">
    <property type="entry name" value="BLR2520 PROTEIN"/>
    <property type="match status" value="1"/>
</dbReference>
<protein>
    <recommendedName>
        <fullName evidence="1">VOC domain-containing protein</fullName>
    </recommendedName>
</protein>
<proteinExistence type="predicted"/>
<dbReference type="Pfam" id="PF00903">
    <property type="entry name" value="Glyoxalase"/>
    <property type="match status" value="1"/>
</dbReference>
<evidence type="ECO:0000313" key="2">
    <source>
        <dbReference type="EMBL" id="PRY78026.1"/>
    </source>
</evidence>
<dbReference type="PANTHER" id="PTHR36503:SF1">
    <property type="entry name" value="BLR2520 PROTEIN"/>
    <property type="match status" value="1"/>
</dbReference>
<dbReference type="CDD" id="cd07251">
    <property type="entry name" value="VOC_like"/>
    <property type="match status" value="1"/>
</dbReference>
<organism evidence="2 3">
    <name type="scientific">Alkalibacterium olivapovliticus</name>
    <dbReference type="NCBI Taxonomy" id="99907"/>
    <lineage>
        <taxon>Bacteria</taxon>
        <taxon>Bacillati</taxon>
        <taxon>Bacillota</taxon>
        <taxon>Bacilli</taxon>
        <taxon>Lactobacillales</taxon>
        <taxon>Carnobacteriaceae</taxon>
        <taxon>Alkalibacterium</taxon>
    </lineage>
</organism>
<dbReference type="EMBL" id="PVTO01000027">
    <property type="protein sequence ID" value="PRY78026.1"/>
    <property type="molecule type" value="Genomic_DNA"/>
</dbReference>
<dbReference type="SUPFAM" id="SSF54593">
    <property type="entry name" value="Glyoxalase/Bleomycin resistance protein/Dihydroxybiphenyl dioxygenase"/>
    <property type="match status" value="1"/>
</dbReference>
<dbReference type="Proteomes" id="UP000238205">
    <property type="component" value="Unassembled WGS sequence"/>
</dbReference>
<accession>A0A2T0VZN8</accession>
<dbReference type="InterPro" id="IPR037523">
    <property type="entry name" value="VOC_core"/>
</dbReference>
<dbReference type="InterPro" id="IPR004360">
    <property type="entry name" value="Glyas_Fos-R_dOase_dom"/>
</dbReference>
<dbReference type="OrthoDB" id="9796521at2"/>
<dbReference type="AlphaFoldDB" id="A0A2T0VZN8"/>
<evidence type="ECO:0000313" key="3">
    <source>
        <dbReference type="Proteomes" id="UP000238205"/>
    </source>
</evidence>
<evidence type="ECO:0000259" key="1">
    <source>
        <dbReference type="PROSITE" id="PS51819"/>
    </source>
</evidence>
<dbReference type="RefSeq" id="WP_106195575.1">
    <property type="nucleotide sequence ID" value="NZ_PVTO01000027.1"/>
</dbReference>
<name>A0A2T0VZN8_9LACT</name>
<dbReference type="PROSITE" id="PS51819">
    <property type="entry name" value="VOC"/>
    <property type="match status" value="1"/>
</dbReference>
<comment type="caution">
    <text evidence="2">The sequence shown here is derived from an EMBL/GenBank/DDBJ whole genome shotgun (WGS) entry which is preliminary data.</text>
</comment>
<keyword evidence="3" id="KW-1185">Reference proteome</keyword>
<feature type="domain" description="VOC" evidence="1">
    <location>
        <begin position="3"/>
        <end position="130"/>
    </location>
</feature>
<gene>
    <name evidence="2" type="ORF">CLV38_12716</name>
</gene>
<reference evidence="2 3" key="1">
    <citation type="submission" date="2018-03" db="EMBL/GenBank/DDBJ databases">
        <title>Genomic Encyclopedia of Archaeal and Bacterial Type Strains, Phase II (KMG-II): from individual species to whole genera.</title>
        <authorList>
            <person name="Goeker M."/>
        </authorList>
    </citation>
    <scope>NUCLEOTIDE SEQUENCE [LARGE SCALE GENOMIC DNA]</scope>
    <source>
        <strain evidence="2 3">DSM 13175</strain>
    </source>
</reference>